<dbReference type="RefSeq" id="WP_184975055.1">
    <property type="nucleotide sequence ID" value="NZ_JACHIN010000025.1"/>
</dbReference>
<keyword evidence="2" id="KW-1185">Reference proteome</keyword>
<comment type="caution">
    <text evidence="1">The sequence shown here is derived from an EMBL/GenBank/DDBJ whole genome shotgun (WGS) entry which is preliminary data.</text>
</comment>
<dbReference type="Pfam" id="PF19585">
    <property type="entry name" value="DUF6092"/>
    <property type="match status" value="1"/>
</dbReference>
<dbReference type="Proteomes" id="UP000568380">
    <property type="component" value="Unassembled WGS sequence"/>
</dbReference>
<organism evidence="1 2">
    <name type="scientific">Nonomuraea endophytica</name>
    <dbReference type="NCBI Taxonomy" id="714136"/>
    <lineage>
        <taxon>Bacteria</taxon>
        <taxon>Bacillati</taxon>
        <taxon>Actinomycetota</taxon>
        <taxon>Actinomycetes</taxon>
        <taxon>Streptosporangiales</taxon>
        <taxon>Streptosporangiaceae</taxon>
        <taxon>Nonomuraea</taxon>
    </lineage>
</organism>
<dbReference type="EMBL" id="JACHIN010000025">
    <property type="protein sequence ID" value="MBB5084674.1"/>
    <property type="molecule type" value="Genomic_DNA"/>
</dbReference>
<sequence length="102" mass="11360">MTAADEGLSRALYETVTVLVCSAPLALDETRLLSAFRMLDAADRLMGIMADHDDDFLRRARADFADHRMLAMTDQAAFTDWMSRYVAGFAAQALRRTRAEGV</sequence>
<evidence type="ECO:0000313" key="2">
    <source>
        <dbReference type="Proteomes" id="UP000568380"/>
    </source>
</evidence>
<gene>
    <name evidence="1" type="ORF">HNR40_010185</name>
</gene>
<protein>
    <submittedName>
        <fullName evidence="1">Uncharacterized protein</fullName>
    </submittedName>
</protein>
<accession>A0A7W8AEG0</accession>
<name>A0A7W8AEG0_9ACTN</name>
<proteinExistence type="predicted"/>
<dbReference type="AlphaFoldDB" id="A0A7W8AEG0"/>
<dbReference type="InterPro" id="IPR046074">
    <property type="entry name" value="DUF6092"/>
</dbReference>
<reference evidence="1 2" key="1">
    <citation type="submission" date="2020-08" db="EMBL/GenBank/DDBJ databases">
        <title>Genomic Encyclopedia of Type Strains, Phase IV (KMG-IV): sequencing the most valuable type-strain genomes for metagenomic binning, comparative biology and taxonomic classification.</title>
        <authorList>
            <person name="Goeker M."/>
        </authorList>
    </citation>
    <scope>NUCLEOTIDE SEQUENCE [LARGE SCALE GENOMIC DNA]</scope>
    <source>
        <strain evidence="1 2">DSM 45385</strain>
    </source>
</reference>
<evidence type="ECO:0000313" key="1">
    <source>
        <dbReference type="EMBL" id="MBB5084674.1"/>
    </source>
</evidence>